<keyword evidence="6 12" id="KW-0479">Metal-binding</keyword>
<evidence type="ECO:0000256" key="7">
    <source>
        <dbReference type="ARBA" id="ARBA00022741"/>
    </source>
</evidence>
<dbReference type="SUPFAM" id="SSF47323">
    <property type="entry name" value="Anticodon-binding domain of a subclass of class I aminoacyl-tRNA synthetases"/>
    <property type="match status" value="1"/>
</dbReference>
<keyword evidence="11 12" id="KW-0030">Aminoacyl-tRNA synthetase</keyword>
<feature type="short sequence motif" description="'KMSKS' region" evidence="12">
    <location>
        <begin position="265"/>
        <end position="269"/>
    </location>
</feature>
<dbReference type="InterPro" id="IPR056411">
    <property type="entry name" value="CysS_C"/>
</dbReference>
<dbReference type="eggNOG" id="COG0215">
    <property type="taxonomic scope" value="Bacteria"/>
</dbReference>
<dbReference type="SMART" id="SM00840">
    <property type="entry name" value="DALR_2"/>
    <property type="match status" value="1"/>
</dbReference>
<dbReference type="Gene3D" id="1.20.120.1910">
    <property type="entry name" value="Cysteine-tRNA ligase, C-terminal anti-codon recognition domain"/>
    <property type="match status" value="1"/>
</dbReference>
<dbReference type="PANTHER" id="PTHR10890">
    <property type="entry name" value="CYSTEINYL-TRNA SYNTHETASE"/>
    <property type="match status" value="1"/>
</dbReference>
<dbReference type="GO" id="GO:0005829">
    <property type="term" value="C:cytosol"/>
    <property type="evidence" value="ECO:0007669"/>
    <property type="project" value="TreeGrafter"/>
</dbReference>
<dbReference type="HOGENOM" id="CLU_013528_0_1_7"/>
<keyword evidence="10 12" id="KW-0648">Protein biosynthesis</keyword>
<keyword evidence="9 12" id="KW-0067">ATP-binding</keyword>
<dbReference type="HAMAP" id="MF_00041">
    <property type="entry name" value="Cys_tRNA_synth"/>
    <property type="match status" value="1"/>
</dbReference>
<keyword evidence="5 12" id="KW-0436">Ligase</keyword>
<dbReference type="CDD" id="cd00672">
    <property type="entry name" value="CysRS_core"/>
    <property type="match status" value="1"/>
</dbReference>
<dbReference type="Pfam" id="PF23493">
    <property type="entry name" value="CysS_C"/>
    <property type="match status" value="1"/>
</dbReference>
<dbReference type="InterPro" id="IPR032678">
    <property type="entry name" value="tRNA-synt_1_cat_dom"/>
</dbReference>
<dbReference type="OrthoDB" id="9815130at2"/>
<evidence type="ECO:0000256" key="3">
    <source>
        <dbReference type="ARBA" id="ARBA00011245"/>
    </source>
</evidence>
<comment type="catalytic activity">
    <reaction evidence="12">
        <text>tRNA(Cys) + L-cysteine + ATP = L-cysteinyl-tRNA(Cys) + AMP + diphosphate</text>
        <dbReference type="Rhea" id="RHEA:17773"/>
        <dbReference type="Rhea" id="RHEA-COMP:9661"/>
        <dbReference type="Rhea" id="RHEA-COMP:9679"/>
        <dbReference type="ChEBI" id="CHEBI:30616"/>
        <dbReference type="ChEBI" id="CHEBI:33019"/>
        <dbReference type="ChEBI" id="CHEBI:35235"/>
        <dbReference type="ChEBI" id="CHEBI:78442"/>
        <dbReference type="ChEBI" id="CHEBI:78517"/>
        <dbReference type="ChEBI" id="CHEBI:456215"/>
        <dbReference type="EC" id="6.1.1.16"/>
    </reaction>
</comment>
<evidence type="ECO:0000256" key="4">
    <source>
        <dbReference type="ARBA" id="ARBA00022490"/>
    </source>
</evidence>
<dbReference type="InterPro" id="IPR015803">
    <property type="entry name" value="Cys-tRNA-ligase"/>
</dbReference>
<dbReference type="STRING" id="563192.HMPREF0179_02595"/>
<gene>
    <name evidence="12" type="primary">cysS</name>
    <name evidence="14" type="ORF">HMPREF0179_02595</name>
</gene>
<dbReference type="GO" id="GO:0005524">
    <property type="term" value="F:ATP binding"/>
    <property type="evidence" value="ECO:0007669"/>
    <property type="project" value="UniProtKB-UniRule"/>
</dbReference>
<evidence type="ECO:0000313" key="15">
    <source>
        <dbReference type="Proteomes" id="UP000006034"/>
    </source>
</evidence>
<evidence type="ECO:0000256" key="6">
    <source>
        <dbReference type="ARBA" id="ARBA00022723"/>
    </source>
</evidence>
<dbReference type="PANTHER" id="PTHR10890:SF3">
    <property type="entry name" value="CYSTEINE--TRNA LIGASE, CYTOPLASMIC"/>
    <property type="match status" value="1"/>
</dbReference>
<feature type="binding site" evidence="12">
    <location>
        <position position="233"/>
    </location>
    <ligand>
        <name>Zn(2+)</name>
        <dbReference type="ChEBI" id="CHEBI:29105"/>
    </ligand>
</feature>
<dbReference type="SUPFAM" id="SSF52374">
    <property type="entry name" value="Nucleotidylyl transferase"/>
    <property type="match status" value="1"/>
</dbReference>
<name>E5Y8T7_BILW3</name>
<dbReference type="Proteomes" id="UP000006034">
    <property type="component" value="Unassembled WGS sequence"/>
</dbReference>
<evidence type="ECO:0000256" key="12">
    <source>
        <dbReference type="HAMAP-Rule" id="MF_00041"/>
    </source>
</evidence>
<evidence type="ECO:0000256" key="2">
    <source>
        <dbReference type="ARBA" id="ARBA00005594"/>
    </source>
</evidence>
<dbReference type="PRINTS" id="PR00983">
    <property type="entry name" value="TRNASYNTHCYS"/>
</dbReference>
<dbReference type="GeneID" id="78085724"/>
<evidence type="ECO:0000256" key="5">
    <source>
        <dbReference type="ARBA" id="ARBA00022598"/>
    </source>
</evidence>
<dbReference type="EC" id="6.1.1.16" evidence="12"/>
<keyword evidence="4 12" id="KW-0963">Cytoplasm</keyword>
<keyword evidence="7 12" id="KW-0547">Nucleotide-binding</keyword>
<feature type="binding site" evidence="12">
    <location>
        <position position="268"/>
    </location>
    <ligand>
        <name>ATP</name>
        <dbReference type="ChEBI" id="CHEBI:30616"/>
    </ligand>
</feature>
<evidence type="ECO:0000256" key="1">
    <source>
        <dbReference type="ARBA" id="ARBA00004496"/>
    </source>
</evidence>
<comment type="cofactor">
    <cofactor evidence="12">
        <name>Zn(2+)</name>
        <dbReference type="ChEBI" id="CHEBI:29105"/>
    </cofactor>
    <text evidence="12">Binds 1 zinc ion per subunit.</text>
</comment>
<dbReference type="GO" id="GO:0008270">
    <property type="term" value="F:zinc ion binding"/>
    <property type="evidence" value="ECO:0007669"/>
    <property type="project" value="UniProtKB-UniRule"/>
</dbReference>
<feature type="short sequence motif" description="'HIGH' region" evidence="12">
    <location>
        <begin position="29"/>
        <end position="39"/>
    </location>
</feature>
<sequence length="485" mass="54789">MQFYNTMSRKKETFTPVRKGLVGVYACGITAYALSHIGHARSAVAFDILVRLLRYKGYEVTFVRNFTDVDDKIIKRANDEGVSSTEIAETYIKAYHEDMDRLGVIRADIEPRATEHIQEMLNLTERLIADGKAYATPSGDVYFRVRSFPGYGKLSGRTPDDLRSGARVVPGDEKEDPLDFALWKSAKPGEPYWESPWGKGRPGWHIECSAMSEKYIPLPLDIHGGGLDLIFPHHENEIAQTEAALGKPLANIWMHNGFVQVDSEKMSKSLGNFKTIRDILESYLAETLRYFLAGKHYRSPIDFSLDNMDESERSQKRVYECLREVDKALARENWKPGAAPAELVEELKQQDQSFMDALEDDVNTAAAMGHLFNMVRIAGRVLEDKKLRNSEGGRDILRAFRDATAKWDTLLGLFAQKPEGFLASLREIRARRRGLDMNKVAGLLRERQEARAAKDFARSDAARDELAALGVEVRDTPEGPVWDII</sequence>
<feature type="binding site" evidence="12">
    <location>
        <position position="208"/>
    </location>
    <ligand>
        <name>Zn(2+)</name>
        <dbReference type="ChEBI" id="CHEBI:29105"/>
    </ligand>
</feature>
<keyword evidence="15" id="KW-1185">Reference proteome</keyword>
<reference evidence="14 15" key="1">
    <citation type="submission" date="2010-10" db="EMBL/GenBank/DDBJ databases">
        <authorList>
            <consortium name="The Broad Institute Genome Sequencing Platform"/>
            <person name="Ward D."/>
            <person name="Earl A."/>
            <person name="Feldgarden M."/>
            <person name="Young S.K."/>
            <person name="Gargeya S."/>
            <person name="Zeng Q."/>
            <person name="Alvarado L."/>
            <person name="Berlin A."/>
            <person name="Bochicchio J."/>
            <person name="Chapman S.B."/>
            <person name="Chen Z."/>
            <person name="Freedman E."/>
            <person name="Gellesch M."/>
            <person name="Goldberg J."/>
            <person name="Griggs A."/>
            <person name="Gujja S."/>
            <person name="Heilman E."/>
            <person name="Heiman D."/>
            <person name="Howarth C."/>
            <person name="Mehta T."/>
            <person name="Neiman D."/>
            <person name="Pearson M."/>
            <person name="Roberts A."/>
            <person name="Saif S."/>
            <person name="Shea T."/>
            <person name="Shenoy N."/>
            <person name="Sisk P."/>
            <person name="Stolte C."/>
            <person name="Sykes S."/>
            <person name="White J."/>
            <person name="Yandava C."/>
            <person name="Allen-Vercoe E."/>
            <person name="Sibley C."/>
            <person name="Ambrose C.E."/>
            <person name="Strauss J."/>
            <person name="Daigneault M."/>
            <person name="Haas B."/>
            <person name="Nusbaum C."/>
            <person name="Birren B."/>
        </authorList>
    </citation>
    <scope>NUCLEOTIDE SEQUENCE [LARGE SCALE GENOMIC DNA]</scope>
    <source>
        <strain evidence="14 15">3_1_6</strain>
    </source>
</reference>
<dbReference type="AlphaFoldDB" id="E5Y8T7"/>
<dbReference type="NCBIfam" id="TIGR00435">
    <property type="entry name" value="cysS"/>
    <property type="match status" value="1"/>
</dbReference>
<dbReference type="InterPro" id="IPR009080">
    <property type="entry name" value="tRNAsynth_Ia_anticodon-bd"/>
</dbReference>
<comment type="subunit">
    <text evidence="3 12">Monomer.</text>
</comment>
<feature type="domain" description="Cysteinyl-tRNA synthetase class Ia DALR" evidence="13">
    <location>
        <begin position="353"/>
        <end position="422"/>
    </location>
</feature>
<feature type="binding site" evidence="12">
    <location>
        <position position="237"/>
    </location>
    <ligand>
        <name>Zn(2+)</name>
        <dbReference type="ChEBI" id="CHEBI:29105"/>
    </ligand>
</feature>
<dbReference type="InterPro" id="IPR015273">
    <property type="entry name" value="Cys-tRNA-synt_Ia_DALR"/>
</dbReference>
<dbReference type="InterPro" id="IPR014729">
    <property type="entry name" value="Rossmann-like_a/b/a_fold"/>
</dbReference>
<dbReference type="GO" id="GO:0006423">
    <property type="term" value="P:cysteinyl-tRNA aminoacylation"/>
    <property type="evidence" value="ECO:0007669"/>
    <property type="project" value="UniProtKB-UniRule"/>
</dbReference>
<keyword evidence="8 12" id="KW-0862">Zinc</keyword>
<comment type="similarity">
    <text evidence="2 12">Belongs to the class-I aminoacyl-tRNA synthetase family.</text>
</comment>
<evidence type="ECO:0000256" key="10">
    <source>
        <dbReference type="ARBA" id="ARBA00022917"/>
    </source>
</evidence>
<dbReference type="Pfam" id="PF09190">
    <property type="entry name" value="DALR_2"/>
    <property type="match status" value="1"/>
</dbReference>
<evidence type="ECO:0000256" key="9">
    <source>
        <dbReference type="ARBA" id="ARBA00022840"/>
    </source>
</evidence>
<proteinExistence type="inferred from homology"/>
<dbReference type="Gene3D" id="3.40.50.620">
    <property type="entry name" value="HUPs"/>
    <property type="match status" value="1"/>
</dbReference>
<comment type="caution">
    <text evidence="14">The sequence shown here is derived from an EMBL/GenBank/DDBJ whole genome shotgun (WGS) entry which is preliminary data.</text>
</comment>
<dbReference type="FunFam" id="3.40.50.620:FF:000009">
    <property type="entry name" value="Cysteine--tRNA ligase"/>
    <property type="match status" value="1"/>
</dbReference>
<dbReference type="RefSeq" id="WP_005028519.1">
    <property type="nucleotide sequence ID" value="NZ_KE150238.1"/>
</dbReference>
<dbReference type="GO" id="GO:0004817">
    <property type="term" value="F:cysteine-tRNA ligase activity"/>
    <property type="evidence" value="ECO:0007669"/>
    <property type="project" value="UniProtKB-UniRule"/>
</dbReference>
<protein>
    <recommendedName>
        <fullName evidence="12">Cysteine--tRNA ligase</fullName>
        <ecNumber evidence="12">6.1.1.16</ecNumber>
    </recommendedName>
    <alternativeName>
        <fullName evidence="12">Cysteinyl-tRNA synthetase</fullName>
        <shortName evidence="12">CysRS</shortName>
    </alternativeName>
</protein>
<dbReference type="InterPro" id="IPR024909">
    <property type="entry name" value="Cys-tRNA/MSH_ligase"/>
</dbReference>
<dbReference type="Pfam" id="PF01406">
    <property type="entry name" value="tRNA-synt_1e"/>
    <property type="match status" value="1"/>
</dbReference>
<feature type="binding site" evidence="12">
    <location>
        <position position="27"/>
    </location>
    <ligand>
        <name>Zn(2+)</name>
        <dbReference type="ChEBI" id="CHEBI:29105"/>
    </ligand>
</feature>
<accession>E5Y8T7</accession>
<evidence type="ECO:0000256" key="8">
    <source>
        <dbReference type="ARBA" id="ARBA00022833"/>
    </source>
</evidence>
<evidence type="ECO:0000259" key="13">
    <source>
        <dbReference type="SMART" id="SM00840"/>
    </source>
</evidence>
<evidence type="ECO:0000313" key="14">
    <source>
        <dbReference type="EMBL" id="EFV43579.1"/>
    </source>
</evidence>
<reference evidence="14 15" key="2">
    <citation type="submission" date="2013-04" db="EMBL/GenBank/DDBJ databases">
        <title>The Genome Sequence of Bilophila wadsworthia 3_1_6.</title>
        <authorList>
            <consortium name="The Broad Institute Genomics Platform"/>
            <person name="Earl A."/>
            <person name="Ward D."/>
            <person name="Feldgarden M."/>
            <person name="Gevers D."/>
            <person name="Sibley C."/>
            <person name="Strauss J."/>
            <person name="Allen-Vercoe E."/>
            <person name="Walker B."/>
            <person name="Young S."/>
            <person name="Zeng Q."/>
            <person name="Gargeya S."/>
            <person name="Fitzgerald M."/>
            <person name="Haas B."/>
            <person name="Abouelleil A."/>
            <person name="Allen A.W."/>
            <person name="Alvarado L."/>
            <person name="Arachchi H.M."/>
            <person name="Berlin A.M."/>
            <person name="Chapman S.B."/>
            <person name="Gainer-Dewar J."/>
            <person name="Goldberg J."/>
            <person name="Griggs A."/>
            <person name="Gujja S."/>
            <person name="Hansen M."/>
            <person name="Howarth C."/>
            <person name="Imamovic A."/>
            <person name="Ireland A."/>
            <person name="Larimer J."/>
            <person name="McCowan C."/>
            <person name="Murphy C."/>
            <person name="Pearson M."/>
            <person name="Poon T.W."/>
            <person name="Priest M."/>
            <person name="Roberts A."/>
            <person name="Saif S."/>
            <person name="Shea T."/>
            <person name="Sisk P."/>
            <person name="Sykes S."/>
            <person name="Wortman J."/>
            <person name="Nusbaum C."/>
            <person name="Birren B."/>
        </authorList>
    </citation>
    <scope>NUCLEOTIDE SEQUENCE [LARGE SCALE GENOMIC DNA]</scope>
    <source>
        <strain evidence="14 15">3_1_6</strain>
    </source>
</reference>
<dbReference type="EMBL" id="ADCP02000001">
    <property type="protein sequence ID" value="EFV43579.1"/>
    <property type="molecule type" value="Genomic_DNA"/>
</dbReference>
<organism evidence="14 15">
    <name type="scientific">Bilophila wadsworthia (strain 3_1_6)</name>
    <dbReference type="NCBI Taxonomy" id="563192"/>
    <lineage>
        <taxon>Bacteria</taxon>
        <taxon>Pseudomonadati</taxon>
        <taxon>Thermodesulfobacteriota</taxon>
        <taxon>Desulfovibrionia</taxon>
        <taxon>Desulfovibrionales</taxon>
        <taxon>Desulfovibrionaceae</taxon>
        <taxon>Bilophila</taxon>
    </lineage>
</organism>
<comment type="subcellular location">
    <subcellularLocation>
        <location evidence="1 12">Cytoplasm</location>
    </subcellularLocation>
</comment>
<evidence type="ECO:0000256" key="11">
    <source>
        <dbReference type="ARBA" id="ARBA00023146"/>
    </source>
</evidence>